<dbReference type="RefSeq" id="WP_397023669.1">
    <property type="nucleotide sequence ID" value="NZ_JBITMB010000006.1"/>
</dbReference>
<keyword evidence="1 4" id="KW-0489">Methyltransferase</keyword>
<dbReference type="Pfam" id="PF13649">
    <property type="entry name" value="Methyltransf_25"/>
    <property type="match status" value="1"/>
</dbReference>
<keyword evidence="5" id="KW-1185">Reference proteome</keyword>
<organism evidence="4 5">
    <name type="scientific">Nonomuraea indica</name>
    <dbReference type="NCBI Taxonomy" id="1581193"/>
    <lineage>
        <taxon>Bacteria</taxon>
        <taxon>Bacillati</taxon>
        <taxon>Actinomycetota</taxon>
        <taxon>Actinomycetes</taxon>
        <taxon>Streptosporangiales</taxon>
        <taxon>Streptosporangiaceae</taxon>
        <taxon>Nonomuraea</taxon>
    </lineage>
</organism>
<dbReference type="EMBL" id="JBITMB010000006">
    <property type="protein sequence ID" value="MFI7443495.1"/>
    <property type="molecule type" value="Genomic_DNA"/>
</dbReference>
<name>A0ABW8A9N7_9ACTN</name>
<evidence type="ECO:0000256" key="1">
    <source>
        <dbReference type="ARBA" id="ARBA00022603"/>
    </source>
</evidence>
<evidence type="ECO:0000313" key="4">
    <source>
        <dbReference type="EMBL" id="MFI7443495.1"/>
    </source>
</evidence>
<dbReference type="InterPro" id="IPR041698">
    <property type="entry name" value="Methyltransf_25"/>
</dbReference>
<dbReference type="InterPro" id="IPR029063">
    <property type="entry name" value="SAM-dependent_MTases_sf"/>
</dbReference>
<sequence length="236" mass="25868">MYPAELAESYNRVYLGRGKDYAGEAADAVRWIRHHAPGAASLLDVACGTGNHLRFYAEAFDEVAGMDLSQDMLAVAKESLPGVPLHLGDIRDFDLGRTYDAVSCLFAVGHLQSAEELDAALARMAAHVVRGGVVVVEPWWSPDTFDARHVSAELFDDRQPVLARMSHSVRTGRRVRTDVHCMAAHPEAGVRHSSHSFELTLFTREEYEAAFTRCGLSPVHVEGAPWDCGLLLGVRA</sequence>
<dbReference type="Proteomes" id="UP001612928">
    <property type="component" value="Unassembled WGS sequence"/>
</dbReference>
<dbReference type="CDD" id="cd02440">
    <property type="entry name" value="AdoMet_MTases"/>
    <property type="match status" value="1"/>
</dbReference>
<dbReference type="PANTHER" id="PTHR43861:SF1">
    <property type="entry name" value="TRANS-ACONITATE 2-METHYLTRANSFERASE"/>
    <property type="match status" value="1"/>
</dbReference>
<feature type="domain" description="Methyltransferase" evidence="3">
    <location>
        <begin position="43"/>
        <end position="132"/>
    </location>
</feature>
<dbReference type="GO" id="GO:0008168">
    <property type="term" value="F:methyltransferase activity"/>
    <property type="evidence" value="ECO:0007669"/>
    <property type="project" value="UniProtKB-KW"/>
</dbReference>
<protein>
    <submittedName>
        <fullName evidence="4">Class I SAM-dependent DNA methyltransferase</fullName>
    </submittedName>
</protein>
<dbReference type="Gene3D" id="2.20.130.10">
    <property type="entry name" value="CAC2371-like domains"/>
    <property type="match status" value="1"/>
</dbReference>
<dbReference type="Gene3D" id="3.40.50.150">
    <property type="entry name" value="Vaccinia Virus protein VP39"/>
    <property type="match status" value="1"/>
</dbReference>
<evidence type="ECO:0000256" key="2">
    <source>
        <dbReference type="ARBA" id="ARBA00022679"/>
    </source>
</evidence>
<evidence type="ECO:0000259" key="3">
    <source>
        <dbReference type="Pfam" id="PF13649"/>
    </source>
</evidence>
<dbReference type="GO" id="GO:0032259">
    <property type="term" value="P:methylation"/>
    <property type="evidence" value="ECO:0007669"/>
    <property type="project" value="UniProtKB-KW"/>
</dbReference>
<keyword evidence="2" id="KW-0808">Transferase</keyword>
<dbReference type="PANTHER" id="PTHR43861">
    <property type="entry name" value="TRANS-ACONITATE 2-METHYLTRANSFERASE-RELATED"/>
    <property type="match status" value="1"/>
</dbReference>
<reference evidence="4 5" key="1">
    <citation type="submission" date="2024-10" db="EMBL/GenBank/DDBJ databases">
        <title>The Natural Products Discovery Center: Release of the First 8490 Sequenced Strains for Exploring Actinobacteria Biosynthetic Diversity.</title>
        <authorList>
            <person name="Kalkreuter E."/>
            <person name="Kautsar S.A."/>
            <person name="Yang D."/>
            <person name="Bader C.D."/>
            <person name="Teijaro C.N."/>
            <person name="Fluegel L."/>
            <person name="Davis C.M."/>
            <person name="Simpson J.R."/>
            <person name="Lauterbach L."/>
            <person name="Steele A.D."/>
            <person name="Gui C."/>
            <person name="Meng S."/>
            <person name="Li G."/>
            <person name="Viehrig K."/>
            <person name="Ye F."/>
            <person name="Su P."/>
            <person name="Kiefer A.F."/>
            <person name="Nichols A."/>
            <person name="Cepeda A.J."/>
            <person name="Yan W."/>
            <person name="Fan B."/>
            <person name="Jiang Y."/>
            <person name="Adhikari A."/>
            <person name="Zheng C.-J."/>
            <person name="Schuster L."/>
            <person name="Cowan T.M."/>
            <person name="Smanski M.J."/>
            <person name="Chevrette M.G."/>
            <person name="De Carvalho L.P.S."/>
            <person name="Shen B."/>
        </authorList>
    </citation>
    <scope>NUCLEOTIDE SEQUENCE [LARGE SCALE GENOMIC DNA]</scope>
    <source>
        <strain evidence="4 5">NPDC049503</strain>
    </source>
</reference>
<gene>
    <name evidence="4" type="ORF">ACIBP5_26290</name>
</gene>
<evidence type="ECO:0000313" key="5">
    <source>
        <dbReference type="Proteomes" id="UP001612928"/>
    </source>
</evidence>
<proteinExistence type="predicted"/>
<dbReference type="SUPFAM" id="SSF53335">
    <property type="entry name" value="S-adenosyl-L-methionine-dependent methyltransferases"/>
    <property type="match status" value="1"/>
</dbReference>
<comment type="caution">
    <text evidence="4">The sequence shown here is derived from an EMBL/GenBank/DDBJ whole genome shotgun (WGS) entry which is preliminary data.</text>
</comment>
<accession>A0ABW8A9N7</accession>